<dbReference type="Proteomes" id="UP001054945">
    <property type="component" value="Unassembled WGS sequence"/>
</dbReference>
<protein>
    <submittedName>
        <fullName evidence="1">Uncharacterized protein</fullName>
    </submittedName>
</protein>
<evidence type="ECO:0000313" key="2">
    <source>
        <dbReference type="Proteomes" id="UP001054945"/>
    </source>
</evidence>
<evidence type="ECO:0000313" key="1">
    <source>
        <dbReference type="EMBL" id="GIY65252.1"/>
    </source>
</evidence>
<accession>A0AAV4V4W7</accession>
<dbReference type="EMBL" id="BPLR01013976">
    <property type="protein sequence ID" value="GIY65252.1"/>
    <property type="molecule type" value="Genomic_DNA"/>
</dbReference>
<sequence length="72" mass="8232">MRMKNFEMLSEKEDFQGCVREDRASYLTAGQTITPGGKAVCHIEDNVYSLRKDSEDSNSFMASVRPNHFIQN</sequence>
<gene>
    <name evidence="1" type="ORF">CEXT_422771</name>
</gene>
<dbReference type="AlphaFoldDB" id="A0AAV4V4W7"/>
<proteinExistence type="predicted"/>
<organism evidence="1 2">
    <name type="scientific">Caerostris extrusa</name>
    <name type="common">Bark spider</name>
    <name type="synonym">Caerostris bankana</name>
    <dbReference type="NCBI Taxonomy" id="172846"/>
    <lineage>
        <taxon>Eukaryota</taxon>
        <taxon>Metazoa</taxon>
        <taxon>Ecdysozoa</taxon>
        <taxon>Arthropoda</taxon>
        <taxon>Chelicerata</taxon>
        <taxon>Arachnida</taxon>
        <taxon>Araneae</taxon>
        <taxon>Araneomorphae</taxon>
        <taxon>Entelegynae</taxon>
        <taxon>Araneoidea</taxon>
        <taxon>Araneidae</taxon>
        <taxon>Caerostris</taxon>
    </lineage>
</organism>
<name>A0AAV4V4W7_CAEEX</name>
<comment type="caution">
    <text evidence="1">The sequence shown here is derived from an EMBL/GenBank/DDBJ whole genome shotgun (WGS) entry which is preliminary data.</text>
</comment>
<keyword evidence="2" id="KW-1185">Reference proteome</keyword>
<reference evidence="1 2" key="1">
    <citation type="submission" date="2021-06" db="EMBL/GenBank/DDBJ databases">
        <title>Caerostris extrusa draft genome.</title>
        <authorList>
            <person name="Kono N."/>
            <person name="Arakawa K."/>
        </authorList>
    </citation>
    <scope>NUCLEOTIDE SEQUENCE [LARGE SCALE GENOMIC DNA]</scope>
</reference>